<evidence type="ECO:0000313" key="1">
    <source>
        <dbReference type="EMBL" id="PWK55178.1"/>
    </source>
</evidence>
<organism evidence="1 2">
    <name type="scientific">Silicimonas algicola</name>
    <dbReference type="NCBI Taxonomy" id="1826607"/>
    <lineage>
        <taxon>Bacteria</taxon>
        <taxon>Pseudomonadati</taxon>
        <taxon>Pseudomonadota</taxon>
        <taxon>Alphaproteobacteria</taxon>
        <taxon>Rhodobacterales</taxon>
        <taxon>Paracoccaceae</taxon>
    </lineage>
</organism>
<dbReference type="Pfam" id="PF11164">
    <property type="entry name" value="DUF2948"/>
    <property type="match status" value="1"/>
</dbReference>
<dbReference type="KEGG" id="salo:EF888_06995"/>
<sequence>MTDDARFEDAAERPLRLKAETAEDVTVLAALVQDAILSSTEMKWEKGHRRFVCLLNRFRWEDKVAAKTRGRGFERVRAVLSIGDALAVRQQGLDRSVLDGDTVLSLLTLAFEPGEDGAGRVVLTFAGDGAVAVEVEAVNLVLQDVTRPYLAPSGRAPSHPD</sequence>
<protein>
    <recommendedName>
        <fullName evidence="3">DUF2948 family protein</fullName>
    </recommendedName>
</protein>
<dbReference type="RefSeq" id="WP_109760184.1">
    <property type="nucleotide sequence ID" value="NZ_CP034588.1"/>
</dbReference>
<reference evidence="1 2" key="1">
    <citation type="submission" date="2018-05" db="EMBL/GenBank/DDBJ databases">
        <title>Genomic Encyclopedia of Type Strains, Phase IV (KMG-IV): sequencing the most valuable type-strain genomes for metagenomic binning, comparative biology and taxonomic classification.</title>
        <authorList>
            <person name="Goeker M."/>
        </authorList>
    </citation>
    <scope>NUCLEOTIDE SEQUENCE [LARGE SCALE GENOMIC DNA]</scope>
    <source>
        <strain evidence="1 2">DSM 103371</strain>
    </source>
</reference>
<dbReference type="EMBL" id="QGGV01000008">
    <property type="protein sequence ID" value="PWK55178.1"/>
    <property type="molecule type" value="Genomic_DNA"/>
</dbReference>
<name>A0A316G2Z1_9RHOB</name>
<accession>A0A316G2Z1</accession>
<dbReference type="AlphaFoldDB" id="A0A316G2Z1"/>
<evidence type="ECO:0000313" key="2">
    <source>
        <dbReference type="Proteomes" id="UP000245390"/>
    </source>
</evidence>
<gene>
    <name evidence="1" type="ORF">C8D95_10855</name>
</gene>
<comment type="caution">
    <text evidence="1">The sequence shown here is derived from an EMBL/GenBank/DDBJ whole genome shotgun (WGS) entry which is preliminary data.</text>
</comment>
<dbReference type="InterPro" id="IPR021335">
    <property type="entry name" value="DUF2948"/>
</dbReference>
<dbReference type="Proteomes" id="UP000245390">
    <property type="component" value="Unassembled WGS sequence"/>
</dbReference>
<evidence type="ECO:0008006" key="3">
    <source>
        <dbReference type="Google" id="ProtNLM"/>
    </source>
</evidence>
<dbReference type="OrthoDB" id="9806367at2"/>
<proteinExistence type="predicted"/>
<keyword evidence="2" id="KW-1185">Reference proteome</keyword>